<gene>
    <name evidence="8" type="primary">kaiC_4</name>
    <name evidence="8" type="ORF">AWB76_04802</name>
</gene>
<feature type="domain" description="KaiC" evidence="7">
    <location>
        <begin position="248"/>
        <end position="476"/>
    </location>
</feature>
<feature type="domain" description="KaiC" evidence="7">
    <location>
        <begin position="8"/>
        <end position="244"/>
    </location>
</feature>
<dbReference type="AlphaFoldDB" id="A0A158BX66"/>
<sequence length="496" mass="54930">MSDPTPLPLIVTGIPELDVILRGGLPKDRIHLIEGPPGTGKTTIALRFLIDGVRNSQRCLYVTFSESTAELVSAARTHGWNVEGIDFFELVPEEAEAHRQQTILYPAEMEFTQTIDRIIERIEATNPDRIVIDSVSELRLLAQDALGYRRQLSSLKRFLQGRKVTTIMLDDLRFGDQGDLHSLVHGVLSLSTFERDYGAVRRRMRIVKMRGTDFQSGWHDFALTTGEVLVFPSLIAEEHSIDITGEPLRSRTGLDGVLGGLDRGTTTMIIGPSGAGKSSTALCYALAAVADGAHAAYFSFDEAYETFLRQGKGIGLDPEPALQTGRLSWRRMHPSRLSPGEFVWAVRREVEDSNARIVVIDSINSYLSTMPEERSLIVHLHELLTYLNRRGVVTILILAQQGVVGDVQNPIDLSFLSDNVLLLRFFEAMGGLRRALAVVKRRTGNHDPLIHEFRLSAKGIEVGAPLRELHGIFTGVPTYTGANEALIDDESDNGNR</sequence>
<keyword evidence="6" id="KW-0378">Hydrolase</keyword>
<organism evidence="8 9">
    <name type="scientific">Caballeronia temeraria</name>
    <dbReference type="NCBI Taxonomy" id="1777137"/>
    <lineage>
        <taxon>Bacteria</taxon>
        <taxon>Pseudomonadati</taxon>
        <taxon>Pseudomonadota</taxon>
        <taxon>Betaproteobacteria</taxon>
        <taxon>Burkholderiales</taxon>
        <taxon>Burkholderiaceae</taxon>
        <taxon>Caballeronia</taxon>
    </lineage>
</organism>
<evidence type="ECO:0000256" key="4">
    <source>
        <dbReference type="ARBA" id="ARBA00022737"/>
    </source>
</evidence>
<evidence type="ECO:0000256" key="3">
    <source>
        <dbReference type="ARBA" id="ARBA00022679"/>
    </source>
</evidence>
<dbReference type="InterPro" id="IPR027417">
    <property type="entry name" value="P-loop_NTPase"/>
</dbReference>
<evidence type="ECO:0000256" key="5">
    <source>
        <dbReference type="ARBA" id="ARBA00022777"/>
    </source>
</evidence>
<evidence type="ECO:0000259" key="7">
    <source>
        <dbReference type="PROSITE" id="PS51146"/>
    </source>
</evidence>
<keyword evidence="4" id="KW-0677">Repeat</keyword>
<keyword evidence="2" id="KW-0597">Phosphoprotein</keyword>
<evidence type="ECO:0000313" key="9">
    <source>
        <dbReference type="Proteomes" id="UP000054624"/>
    </source>
</evidence>
<dbReference type="InterPro" id="IPR014774">
    <property type="entry name" value="KaiC-like_dom"/>
</dbReference>
<dbReference type="InterPro" id="IPR003593">
    <property type="entry name" value="AAA+_ATPase"/>
</dbReference>
<dbReference type="EC" id="2.7.11.1" evidence="1"/>
<dbReference type="InterPro" id="IPR051347">
    <property type="entry name" value="Circadian_clock_KaiC-rel"/>
</dbReference>
<keyword evidence="3 8" id="KW-0808">Transferase</keyword>
<dbReference type="Proteomes" id="UP000054624">
    <property type="component" value="Unassembled WGS sequence"/>
</dbReference>
<dbReference type="Gene3D" id="3.40.50.300">
    <property type="entry name" value="P-loop containing nucleotide triphosphate hydrolases"/>
    <property type="match status" value="2"/>
</dbReference>
<dbReference type="GO" id="GO:0004674">
    <property type="term" value="F:protein serine/threonine kinase activity"/>
    <property type="evidence" value="ECO:0007669"/>
    <property type="project" value="UniProtKB-EC"/>
</dbReference>
<evidence type="ECO:0000313" key="8">
    <source>
        <dbReference type="EMBL" id="SAK74601.1"/>
    </source>
</evidence>
<evidence type="ECO:0000256" key="6">
    <source>
        <dbReference type="ARBA" id="ARBA00022801"/>
    </source>
</evidence>
<dbReference type="PIRSF" id="PIRSF039117">
    <property type="entry name" value="KaiC"/>
    <property type="match status" value="1"/>
</dbReference>
<accession>A0A158BX66</accession>
<dbReference type="STRING" id="1777137.AWB76_04802"/>
<keyword evidence="9" id="KW-1185">Reference proteome</keyword>
<name>A0A158BX66_9BURK</name>
<dbReference type="SUPFAM" id="SSF52540">
    <property type="entry name" value="P-loop containing nucleoside triphosphate hydrolases"/>
    <property type="match status" value="2"/>
</dbReference>
<dbReference type="PROSITE" id="PS51146">
    <property type="entry name" value="KAIC"/>
    <property type="match status" value="2"/>
</dbReference>
<reference evidence="9" key="1">
    <citation type="submission" date="2016-01" db="EMBL/GenBank/DDBJ databases">
        <authorList>
            <person name="Peeters Charlotte."/>
        </authorList>
    </citation>
    <scope>NUCLEOTIDE SEQUENCE [LARGE SCALE GENOMIC DNA]</scope>
</reference>
<dbReference type="InterPro" id="IPR010624">
    <property type="entry name" value="KaiC_dom"/>
</dbReference>
<protein>
    <recommendedName>
        <fullName evidence="1">non-specific serine/threonine protein kinase</fullName>
        <ecNumber evidence="1">2.7.11.1</ecNumber>
    </recommendedName>
</protein>
<dbReference type="PANTHER" id="PTHR42926">
    <property type="match status" value="1"/>
</dbReference>
<dbReference type="InterPro" id="IPR030665">
    <property type="entry name" value="KaiC"/>
</dbReference>
<keyword evidence="5 8" id="KW-0418">Kinase</keyword>
<dbReference type="Pfam" id="PF06745">
    <property type="entry name" value="ATPase"/>
    <property type="match status" value="2"/>
</dbReference>
<dbReference type="GO" id="GO:0016787">
    <property type="term" value="F:hydrolase activity"/>
    <property type="evidence" value="ECO:0007669"/>
    <property type="project" value="UniProtKB-KW"/>
</dbReference>
<dbReference type="EMBL" id="FCOI02000017">
    <property type="protein sequence ID" value="SAK74601.1"/>
    <property type="molecule type" value="Genomic_DNA"/>
</dbReference>
<dbReference type="PRINTS" id="PR01874">
    <property type="entry name" value="DNAREPAIRADA"/>
</dbReference>
<dbReference type="PANTHER" id="PTHR42926:SF1">
    <property type="entry name" value="CIRCADIAN CLOCK OSCILLATOR PROTEIN KAIC 1"/>
    <property type="match status" value="1"/>
</dbReference>
<proteinExistence type="predicted"/>
<evidence type="ECO:0000256" key="1">
    <source>
        <dbReference type="ARBA" id="ARBA00012513"/>
    </source>
</evidence>
<dbReference type="GO" id="GO:0005524">
    <property type="term" value="F:ATP binding"/>
    <property type="evidence" value="ECO:0007669"/>
    <property type="project" value="InterPro"/>
</dbReference>
<dbReference type="OrthoDB" id="9783783at2"/>
<dbReference type="RefSeq" id="WP_061162541.1">
    <property type="nucleotide sequence ID" value="NZ_FCOI02000017.1"/>
</dbReference>
<dbReference type="SMART" id="SM00382">
    <property type="entry name" value="AAA"/>
    <property type="match status" value="2"/>
</dbReference>
<evidence type="ECO:0000256" key="2">
    <source>
        <dbReference type="ARBA" id="ARBA00022553"/>
    </source>
</evidence>